<dbReference type="SUPFAM" id="SSF56112">
    <property type="entry name" value="Protein kinase-like (PK-like)"/>
    <property type="match status" value="1"/>
</dbReference>
<reference evidence="2 3" key="1">
    <citation type="submission" date="2019-12" db="EMBL/GenBank/DDBJ databases">
        <title>Genome sequenceing of Clostridium bovifaecis.</title>
        <authorList>
            <person name="Yao Y."/>
        </authorList>
    </citation>
    <scope>NUCLEOTIDE SEQUENCE [LARGE SCALE GENOMIC DNA]</scope>
    <source>
        <strain evidence="2 3">BXX</strain>
    </source>
</reference>
<evidence type="ECO:0000313" key="2">
    <source>
        <dbReference type="EMBL" id="QGU94097.1"/>
    </source>
</evidence>
<protein>
    <submittedName>
        <fullName evidence="2">CotS family spore coat protein</fullName>
    </submittedName>
</protein>
<keyword evidence="3" id="KW-1185">Reference proteome</keyword>
<dbReference type="Gene3D" id="3.90.1200.10">
    <property type="match status" value="1"/>
</dbReference>
<evidence type="ECO:0000313" key="3">
    <source>
        <dbReference type="Proteomes" id="UP000422764"/>
    </source>
</evidence>
<accession>A0A6I6F011</accession>
<dbReference type="InterPro" id="IPR047175">
    <property type="entry name" value="CotS-like"/>
</dbReference>
<dbReference type="InterPro" id="IPR002575">
    <property type="entry name" value="Aminoglycoside_PTrfase"/>
</dbReference>
<feature type="domain" description="Aminoglycoside phosphotransferase" evidence="1">
    <location>
        <begin position="52"/>
        <end position="248"/>
    </location>
</feature>
<dbReference type="GO" id="GO:0042601">
    <property type="term" value="C:endospore-forming forespore"/>
    <property type="evidence" value="ECO:0007669"/>
    <property type="project" value="TreeGrafter"/>
</dbReference>
<dbReference type="AlphaFoldDB" id="A0A6I6F011"/>
<sequence>MDIKDIKLIVEKEYGITVNQIESLKNIYKINISNKKFCLKVIKYEFGHFFFILSAIKHLQKKEFYKIPEIIKTESGRDYIQLGSGYAYLTPWVNARHCNYENPLDIEIAALKLAELHIKSTEFNVTKEMKPRIGWLRWIETYKTRKNEVLDFKHRINNKEKKSQFDEMYLYIMDEELKRADRAIENLINSNYVEKMKKEIINRGFCHHDYAYHNVLIDKHNEVNIIDFDYCILDTHLHDLSSLLIRRMKYGKWDVKNAKEILEVYNSVNKVEKDDIPIIAAFIEFPQDYWQRGIQYYWEKKPWGEDFFIKKLERYIEDREQKQEFIEQVRKIKLDS</sequence>
<dbReference type="InterPro" id="IPR011009">
    <property type="entry name" value="Kinase-like_dom_sf"/>
</dbReference>
<keyword evidence="2" id="KW-0946">Virion</keyword>
<proteinExistence type="predicted"/>
<evidence type="ECO:0000259" key="1">
    <source>
        <dbReference type="Pfam" id="PF01636"/>
    </source>
</evidence>
<dbReference type="PANTHER" id="PTHR39179">
    <property type="entry name" value="SPORE COAT PROTEIN I"/>
    <property type="match status" value="1"/>
</dbReference>
<dbReference type="Gene3D" id="3.30.200.20">
    <property type="entry name" value="Phosphorylase Kinase, domain 1"/>
    <property type="match status" value="1"/>
</dbReference>
<gene>
    <name evidence="2" type="ORF">GOM49_02140</name>
</gene>
<keyword evidence="2" id="KW-0167">Capsid protein</keyword>
<dbReference type="InterPro" id="IPR014255">
    <property type="entry name" value="Spore_coat_CotS"/>
</dbReference>
<organism evidence="2 3">
    <name type="scientific">Clostridium bovifaecis</name>
    <dbReference type="NCBI Taxonomy" id="2184719"/>
    <lineage>
        <taxon>Bacteria</taxon>
        <taxon>Bacillati</taxon>
        <taxon>Bacillota</taxon>
        <taxon>Clostridia</taxon>
        <taxon>Eubacteriales</taxon>
        <taxon>Clostridiaceae</taxon>
        <taxon>Clostridium</taxon>
    </lineage>
</organism>
<dbReference type="EMBL" id="CP046522">
    <property type="protein sequence ID" value="QGU94097.1"/>
    <property type="molecule type" value="Genomic_DNA"/>
</dbReference>
<dbReference type="PANTHER" id="PTHR39179:SF1">
    <property type="entry name" value="SPORE COAT PROTEIN I"/>
    <property type="match status" value="1"/>
</dbReference>
<dbReference type="Pfam" id="PF01636">
    <property type="entry name" value="APH"/>
    <property type="match status" value="1"/>
</dbReference>
<name>A0A6I6F011_9CLOT</name>
<dbReference type="NCBIfam" id="TIGR02906">
    <property type="entry name" value="spore_CotS"/>
    <property type="match status" value="1"/>
</dbReference>
<dbReference type="Proteomes" id="UP000422764">
    <property type="component" value="Chromosome"/>
</dbReference>